<evidence type="ECO:0000256" key="8">
    <source>
        <dbReference type="ARBA" id="ARBA00023125"/>
    </source>
</evidence>
<dbReference type="SUPFAM" id="SSF46785">
    <property type="entry name" value="Winged helix' DNA-binding domain"/>
    <property type="match status" value="1"/>
</dbReference>
<dbReference type="InterPro" id="IPR036388">
    <property type="entry name" value="WH-like_DNA-bd_sf"/>
</dbReference>
<dbReference type="GO" id="GO:0005737">
    <property type="term" value="C:cytoplasm"/>
    <property type="evidence" value="ECO:0007669"/>
    <property type="project" value="UniProtKB-SubCell"/>
</dbReference>
<evidence type="ECO:0000259" key="13">
    <source>
        <dbReference type="PROSITE" id="PS50944"/>
    </source>
</evidence>
<keyword evidence="6" id="KW-0479">Metal-binding</keyword>
<dbReference type="Gene3D" id="1.10.60.10">
    <property type="entry name" value="Iron dependent repressor, metal binding and dimerisation domain"/>
    <property type="match status" value="1"/>
</dbReference>
<dbReference type="GO" id="GO:0003700">
    <property type="term" value="F:DNA-binding transcription factor activity"/>
    <property type="evidence" value="ECO:0007669"/>
    <property type="project" value="InterPro"/>
</dbReference>
<accession>A0A841RI95</accession>
<evidence type="ECO:0000256" key="9">
    <source>
        <dbReference type="ARBA" id="ARBA00023159"/>
    </source>
</evidence>
<comment type="caution">
    <text evidence="14">The sequence shown here is derived from an EMBL/GenBank/DDBJ whole genome shotgun (WGS) entry which is preliminary data.</text>
</comment>
<evidence type="ECO:0000256" key="1">
    <source>
        <dbReference type="ARBA" id="ARBA00004496"/>
    </source>
</evidence>
<evidence type="ECO:0000256" key="7">
    <source>
        <dbReference type="ARBA" id="ARBA00023015"/>
    </source>
</evidence>
<comment type="subcellular location">
    <subcellularLocation>
        <location evidence="1">Cytoplasm</location>
    </subcellularLocation>
</comment>
<keyword evidence="15" id="KW-1185">Reference proteome</keyword>
<dbReference type="GO" id="GO:0003677">
    <property type="term" value="F:DNA binding"/>
    <property type="evidence" value="ECO:0007669"/>
    <property type="project" value="UniProtKB-KW"/>
</dbReference>
<proteinExistence type="inferred from homology"/>
<dbReference type="Gene3D" id="1.10.10.10">
    <property type="entry name" value="Winged helix-like DNA-binding domain superfamily/Winged helix DNA-binding domain"/>
    <property type="match status" value="1"/>
</dbReference>
<keyword evidence="5" id="KW-0678">Repressor</keyword>
<dbReference type="PANTHER" id="PTHR33238">
    <property type="entry name" value="IRON (METAL) DEPENDENT REPRESSOR, DTXR FAMILY"/>
    <property type="match status" value="1"/>
</dbReference>
<reference evidence="14 15" key="1">
    <citation type="submission" date="2020-08" db="EMBL/GenBank/DDBJ databases">
        <title>Genomic Encyclopedia of Type Strains, Phase IV (KMG-IV): sequencing the most valuable type-strain genomes for metagenomic binning, comparative biology and taxonomic classification.</title>
        <authorList>
            <person name="Goeker M."/>
        </authorList>
    </citation>
    <scope>NUCLEOTIDE SEQUENCE [LARGE SCALE GENOMIC DNA]</scope>
    <source>
        <strain evidence="14 15">DSM 11805</strain>
    </source>
</reference>
<dbReference type="NCBIfam" id="NF003025">
    <property type="entry name" value="PRK03902.1"/>
    <property type="match status" value="1"/>
</dbReference>
<dbReference type="PROSITE" id="PS50944">
    <property type="entry name" value="HTH_DTXR"/>
    <property type="match status" value="1"/>
</dbReference>
<keyword evidence="4" id="KW-0963">Cytoplasm</keyword>
<gene>
    <name evidence="14" type="ORF">GGQ92_000354</name>
</gene>
<dbReference type="InterPro" id="IPR050536">
    <property type="entry name" value="DtxR_MntR_Metal-Reg"/>
</dbReference>
<evidence type="ECO:0000256" key="11">
    <source>
        <dbReference type="ARBA" id="ARBA00023211"/>
    </source>
</evidence>
<dbReference type="PANTHER" id="PTHR33238:SF11">
    <property type="entry name" value="TRANSCRIPTIONAL REGULATOR MNTR"/>
    <property type="match status" value="1"/>
</dbReference>
<evidence type="ECO:0000256" key="3">
    <source>
        <dbReference type="ARBA" id="ARBA00011738"/>
    </source>
</evidence>
<feature type="domain" description="HTH dtxR-type" evidence="13">
    <location>
        <begin position="1"/>
        <end position="63"/>
    </location>
</feature>
<dbReference type="EMBL" id="JACHON010000001">
    <property type="protein sequence ID" value="MBB6511587.1"/>
    <property type="molecule type" value="Genomic_DNA"/>
</dbReference>
<evidence type="ECO:0000256" key="12">
    <source>
        <dbReference type="ARBA" id="ARBA00032593"/>
    </source>
</evidence>
<dbReference type="InterPro" id="IPR036390">
    <property type="entry name" value="WH_DNA-bd_sf"/>
</dbReference>
<evidence type="ECO:0000313" key="15">
    <source>
        <dbReference type="Proteomes" id="UP000572212"/>
    </source>
</evidence>
<evidence type="ECO:0000256" key="2">
    <source>
        <dbReference type="ARBA" id="ARBA00007871"/>
    </source>
</evidence>
<comment type="similarity">
    <text evidence="2">Belongs to the DtxR/MntR family.</text>
</comment>
<name>A0A841RI95_9BACI</name>
<sequence>MPTPSMEDYLEKIYLIFEQKGYARATDVASSLDVLPSSVTKMMQKLDEKGLGVYEKYRGFILTPKGIKIAKDIAYKHHILEEFFRVLEIKSDNIYNEIEGLEHHIGEEMALSIASLVKFFEENPGIKASYLKYRQEMSKQDS</sequence>
<protein>
    <recommendedName>
        <fullName evidence="12">Manganese transport regulator</fullName>
    </recommendedName>
</protein>
<dbReference type="GO" id="GO:0046914">
    <property type="term" value="F:transition metal ion binding"/>
    <property type="evidence" value="ECO:0007669"/>
    <property type="project" value="InterPro"/>
</dbReference>
<dbReference type="RefSeq" id="WP_184243949.1">
    <property type="nucleotide sequence ID" value="NZ_BAAACU010000022.1"/>
</dbReference>
<evidence type="ECO:0000256" key="6">
    <source>
        <dbReference type="ARBA" id="ARBA00022723"/>
    </source>
</evidence>
<comment type="subunit">
    <text evidence="3">Homodimer.</text>
</comment>
<dbReference type="AlphaFoldDB" id="A0A841RI95"/>
<evidence type="ECO:0000256" key="10">
    <source>
        <dbReference type="ARBA" id="ARBA00023163"/>
    </source>
</evidence>
<evidence type="ECO:0000313" key="14">
    <source>
        <dbReference type="EMBL" id="MBB6511587.1"/>
    </source>
</evidence>
<dbReference type="FunFam" id="1.10.10.10:FF:000189">
    <property type="entry name" value="HTH-type transcriptional regulator MntR"/>
    <property type="match status" value="1"/>
</dbReference>
<dbReference type="InterPro" id="IPR022689">
    <property type="entry name" value="Iron_dep_repressor"/>
</dbReference>
<keyword evidence="10" id="KW-0804">Transcription</keyword>
<dbReference type="InterPro" id="IPR022687">
    <property type="entry name" value="HTH_DTXR"/>
</dbReference>
<evidence type="ECO:0000256" key="5">
    <source>
        <dbReference type="ARBA" id="ARBA00022491"/>
    </source>
</evidence>
<evidence type="ECO:0000256" key="4">
    <source>
        <dbReference type="ARBA" id="ARBA00022490"/>
    </source>
</evidence>
<keyword evidence="9" id="KW-0010">Activator</keyword>
<dbReference type="Pfam" id="PF02742">
    <property type="entry name" value="Fe_dep_repr_C"/>
    <property type="match status" value="1"/>
</dbReference>
<dbReference type="SMART" id="SM00529">
    <property type="entry name" value="HTH_DTXR"/>
    <property type="match status" value="1"/>
</dbReference>
<dbReference type="InterPro" id="IPR036421">
    <property type="entry name" value="Fe_dep_repressor_sf"/>
</dbReference>
<dbReference type="Pfam" id="PF01325">
    <property type="entry name" value="Fe_dep_repress"/>
    <property type="match status" value="1"/>
</dbReference>
<dbReference type="GO" id="GO:0046983">
    <property type="term" value="F:protein dimerization activity"/>
    <property type="evidence" value="ECO:0007669"/>
    <property type="project" value="InterPro"/>
</dbReference>
<organism evidence="14 15">
    <name type="scientific">Gracilibacillus halotolerans</name>
    <dbReference type="NCBI Taxonomy" id="74386"/>
    <lineage>
        <taxon>Bacteria</taxon>
        <taxon>Bacillati</taxon>
        <taxon>Bacillota</taxon>
        <taxon>Bacilli</taxon>
        <taxon>Bacillales</taxon>
        <taxon>Bacillaceae</taxon>
        <taxon>Gracilibacillus</taxon>
    </lineage>
</organism>
<keyword evidence="11" id="KW-0464">Manganese</keyword>
<keyword evidence="7" id="KW-0805">Transcription regulation</keyword>
<dbReference type="InterPro" id="IPR001367">
    <property type="entry name" value="Fe_dep_repressor"/>
</dbReference>
<keyword evidence="8" id="KW-0238">DNA-binding</keyword>
<dbReference type="Proteomes" id="UP000572212">
    <property type="component" value="Unassembled WGS sequence"/>
</dbReference>
<dbReference type="SUPFAM" id="SSF47979">
    <property type="entry name" value="Iron-dependent repressor protein, dimerization domain"/>
    <property type="match status" value="1"/>
</dbReference>